<keyword evidence="3" id="KW-1185">Reference proteome</keyword>
<comment type="caution">
    <text evidence="2">The sequence shown here is derived from an EMBL/GenBank/DDBJ whole genome shotgun (WGS) entry which is preliminary data.</text>
</comment>
<name>A0A938YLD5_9ACTN</name>
<dbReference type="AlphaFoldDB" id="A0A938YLD5"/>
<proteinExistence type="predicted"/>
<dbReference type="EMBL" id="JAERWL010000005">
    <property type="protein sequence ID" value="MBM9475542.1"/>
    <property type="molecule type" value="Genomic_DNA"/>
</dbReference>
<feature type="compositionally biased region" description="Acidic residues" evidence="1">
    <location>
        <begin position="86"/>
        <end position="105"/>
    </location>
</feature>
<accession>A0A938YLD5</accession>
<evidence type="ECO:0000313" key="2">
    <source>
        <dbReference type="EMBL" id="MBM9475542.1"/>
    </source>
</evidence>
<sequence length="223" mass="23808">MDNEKWAAGLWTDERRAAFAQAAEEAIEVLRLHVATVTAATGEAEQLAILRSGDTVTDAFGVLADAEFDLTAASSPLSPLARTEEWADDEDDGEEDGEPDPLDDTAEFNQLSVLTRRDYRLTSEAAVLDAGRAAYAQAWPDDSAEAAAEDVNHLGRAIYQITHAGGFDALDDVPGLDPTAGIALVIGRDRAMSGTDLEAAIEDPAPLFVLDGEILHSEGDIWQ</sequence>
<dbReference type="RefSeq" id="WP_205255658.1">
    <property type="nucleotide sequence ID" value="NZ_BAAAPV010000002.1"/>
</dbReference>
<gene>
    <name evidence="2" type="ORF">JL107_03695</name>
</gene>
<dbReference type="Proteomes" id="UP000663801">
    <property type="component" value="Unassembled WGS sequence"/>
</dbReference>
<evidence type="ECO:0000256" key="1">
    <source>
        <dbReference type="SAM" id="MobiDB-lite"/>
    </source>
</evidence>
<feature type="region of interest" description="Disordered" evidence="1">
    <location>
        <begin position="79"/>
        <end position="105"/>
    </location>
</feature>
<reference evidence="2" key="1">
    <citation type="submission" date="2021-01" db="EMBL/GenBank/DDBJ databases">
        <title>KCTC 19127 draft genome.</title>
        <authorList>
            <person name="An D."/>
        </authorList>
    </citation>
    <scope>NUCLEOTIDE SEQUENCE</scope>
    <source>
        <strain evidence="2">KCTC 19127</strain>
    </source>
</reference>
<organism evidence="2 3">
    <name type="scientific">Nakamurella flavida</name>
    <dbReference type="NCBI Taxonomy" id="363630"/>
    <lineage>
        <taxon>Bacteria</taxon>
        <taxon>Bacillati</taxon>
        <taxon>Actinomycetota</taxon>
        <taxon>Actinomycetes</taxon>
        <taxon>Nakamurellales</taxon>
        <taxon>Nakamurellaceae</taxon>
        <taxon>Nakamurella</taxon>
    </lineage>
</organism>
<protein>
    <submittedName>
        <fullName evidence="2">Uncharacterized protein</fullName>
    </submittedName>
</protein>
<evidence type="ECO:0000313" key="3">
    <source>
        <dbReference type="Proteomes" id="UP000663801"/>
    </source>
</evidence>